<keyword evidence="2" id="KW-0472">Membrane</keyword>
<dbReference type="GO" id="GO:0005886">
    <property type="term" value="C:plasma membrane"/>
    <property type="evidence" value="ECO:0007669"/>
    <property type="project" value="UniProtKB-SubCell"/>
</dbReference>
<evidence type="ECO:0000259" key="5">
    <source>
        <dbReference type="PROSITE" id="PS50268"/>
    </source>
</evidence>
<dbReference type="SUPFAM" id="SSF49313">
    <property type="entry name" value="Cadherin-like"/>
    <property type="match status" value="1"/>
</dbReference>
<evidence type="ECO:0000256" key="2">
    <source>
        <dbReference type="ARBA" id="ARBA00022989"/>
    </source>
</evidence>
<keyword evidence="1" id="KW-0812">Transmembrane</keyword>
<feature type="region of interest" description="Disordered" evidence="4">
    <location>
        <begin position="537"/>
        <end position="656"/>
    </location>
</feature>
<feature type="compositionally biased region" description="Low complexity" evidence="4">
    <location>
        <begin position="605"/>
        <end position="656"/>
    </location>
</feature>
<feature type="region of interest" description="Disordered" evidence="4">
    <location>
        <begin position="677"/>
        <end position="704"/>
    </location>
</feature>
<keyword evidence="3" id="KW-0106">Calcium</keyword>
<feature type="region of interest" description="Disordered" evidence="4">
    <location>
        <begin position="770"/>
        <end position="925"/>
    </location>
</feature>
<evidence type="ECO:0000313" key="7">
    <source>
        <dbReference type="Proteomes" id="UP001374579"/>
    </source>
</evidence>
<feature type="domain" description="Cadherin" evidence="5">
    <location>
        <begin position="2"/>
        <end position="113"/>
    </location>
</feature>
<comment type="caution">
    <text evidence="6">The sequence shown here is derived from an EMBL/GenBank/DDBJ whole genome shotgun (WGS) entry which is preliminary data.</text>
</comment>
<evidence type="ECO:0000256" key="3">
    <source>
        <dbReference type="PROSITE-ProRule" id="PRU00043"/>
    </source>
</evidence>
<evidence type="ECO:0000256" key="4">
    <source>
        <dbReference type="SAM" id="MobiDB-lite"/>
    </source>
</evidence>
<evidence type="ECO:0000256" key="1">
    <source>
        <dbReference type="ARBA" id="ARBA00022692"/>
    </source>
</evidence>
<dbReference type="CDD" id="cd11304">
    <property type="entry name" value="Cadherin_repeat"/>
    <property type="match status" value="1"/>
</dbReference>
<dbReference type="InterPro" id="IPR015919">
    <property type="entry name" value="Cadherin-like_sf"/>
</dbReference>
<proteinExistence type="predicted"/>
<name>A0AAN9BPG5_9CAEN</name>
<keyword evidence="7" id="KW-1185">Reference proteome</keyword>
<dbReference type="PROSITE" id="PS50268">
    <property type="entry name" value="CADHERIN_2"/>
    <property type="match status" value="2"/>
</dbReference>
<dbReference type="EMBL" id="JBAMIC010000004">
    <property type="protein sequence ID" value="KAK7107185.1"/>
    <property type="molecule type" value="Genomic_DNA"/>
</dbReference>
<accession>A0AAN9BPG5</accession>
<dbReference type="AlphaFoldDB" id="A0AAN9BPG5"/>
<dbReference type="GO" id="GO:0005509">
    <property type="term" value="F:calcium ion binding"/>
    <property type="evidence" value="ECO:0007669"/>
    <property type="project" value="UniProtKB-UniRule"/>
</dbReference>
<protein>
    <recommendedName>
        <fullName evidence="5">Cadherin domain-containing protein</fullName>
    </recommendedName>
</protein>
<evidence type="ECO:0000313" key="6">
    <source>
        <dbReference type="EMBL" id="KAK7107185.1"/>
    </source>
</evidence>
<feature type="domain" description="Cadherin" evidence="5">
    <location>
        <begin position="325"/>
        <end position="443"/>
    </location>
</feature>
<dbReference type="InterPro" id="IPR002126">
    <property type="entry name" value="Cadherin-like_dom"/>
</dbReference>
<dbReference type="PANTHER" id="PTHR24026:SF126">
    <property type="entry name" value="PROTOCADHERIN FAT 4"/>
    <property type="match status" value="1"/>
</dbReference>
<reference evidence="6 7" key="1">
    <citation type="submission" date="2024-02" db="EMBL/GenBank/DDBJ databases">
        <title>Chromosome-scale genome assembly of the rough periwinkle Littorina saxatilis.</title>
        <authorList>
            <person name="De Jode A."/>
            <person name="Faria R."/>
            <person name="Formenti G."/>
            <person name="Sims Y."/>
            <person name="Smith T.P."/>
            <person name="Tracey A."/>
            <person name="Wood J.M.D."/>
            <person name="Zagrodzka Z.B."/>
            <person name="Johannesson K."/>
            <person name="Butlin R.K."/>
            <person name="Leder E.H."/>
        </authorList>
    </citation>
    <scope>NUCLEOTIDE SEQUENCE [LARGE SCALE GENOMIC DNA]</scope>
    <source>
        <strain evidence="6">Snail1</strain>
        <tissue evidence="6">Muscle</tissue>
    </source>
</reference>
<gene>
    <name evidence="6" type="ORF">V1264_015145</name>
</gene>
<dbReference type="GO" id="GO:0007156">
    <property type="term" value="P:homophilic cell adhesion via plasma membrane adhesion molecules"/>
    <property type="evidence" value="ECO:0007669"/>
    <property type="project" value="InterPro"/>
</dbReference>
<dbReference type="Proteomes" id="UP001374579">
    <property type="component" value="Unassembled WGS sequence"/>
</dbReference>
<sequence>MENITVGSTIFAFNASDPDARYPNGPAAYKEITVNWNGVGTWDMAGIEVREATPDHFEVYAATRQNASEKDFYVIGFVVSDRGGKSSGLRNGNYAVNIRVTDVNEAPQCSPVVTVNVNVTSAVGSLVGRIECWDWDKTPDFNDIQYSPSILFTLLEIASDGYITLVSAVTRDTVSMAEVVSVFAPLYPDVSTTVTVNLQVHRKFECSETSVQLEVCDSHILCPPSCSRVLSCSALPSFAQNATGPIISARGSAARNFYARAASWQNRDDPGIDICIFNTSDLFIPGNYEWHLGITFVVNGIYEPELLVLVNLTVIDVDKAPVLQFPEKKVFDIMENIAVNSTIFAFNASDPDARYPNVPAKYREISISMSGLASFWDTDGIGFRKLSPPHYEVYAAKQLNATKNDFYVIGFVVADGIGRNTGVRNGEYTVNIRITDVNEAPQCSSDVIVDVDLMTPVGSSLGRLECWDWDKASDFRQIQYSPSSLFYLLDIASNGNITLVSAVTRDTVSMAEVVSVFAPLYPDVSTTVTVSLQVHTDESAPTDASTVSSATDATTVSSATDASTVSSATDASTVSSATDASTVSSASDASTESTPTQASEKTRTIDTGTGSTTSIVVQTTTDTTQDTATTPSTTYTTSALTTPDTTSTTTDVTTEPTSTGIITTLTTAGMTTATTATDLTTGTTGTGTTPTPTPADTTTGTTTIDTTTGTTTIDTTTGTTTADTTTGTTAIDTTTGTTTIDTTTGTTTADTTTGTTTADTTTGKTTADTTTGTTTADTTAGTAPADTTTGTTPADTTTKTTPADTTTGTTTSDTTTGTTTSGTTTGTTTSGTTIGTTTSGTTTRTKPADTTTGTTTADATPGDTTTGTTPADTTTGTTTSGTTTGTTTSGTTTRTTTSGATTGTSSGTTTGTTSSCTTTNIKLPS</sequence>
<organism evidence="6 7">
    <name type="scientific">Littorina saxatilis</name>
    <dbReference type="NCBI Taxonomy" id="31220"/>
    <lineage>
        <taxon>Eukaryota</taxon>
        <taxon>Metazoa</taxon>
        <taxon>Spiralia</taxon>
        <taxon>Lophotrochozoa</taxon>
        <taxon>Mollusca</taxon>
        <taxon>Gastropoda</taxon>
        <taxon>Caenogastropoda</taxon>
        <taxon>Littorinimorpha</taxon>
        <taxon>Littorinoidea</taxon>
        <taxon>Littorinidae</taxon>
        <taxon>Littorina</taxon>
    </lineage>
</organism>
<dbReference type="PANTHER" id="PTHR24026">
    <property type="entry name" value="FAT ATYPICAL CADHERIN-RELATED"/>
    <property type="match status" value="1"/>
</dbReference>
<feature type="compositionally biased region" description="Low complexity" evidence="4">
    <location>
        <begin position="539"/>
        <end position="596"/>
    </location>
</feature>
<feature type="compositionally biased region" description="Low complexity" evidence="4">
    <location>
        <begin position="770"/>
        <end position="919"/>
    </location>
</feature>
<dbReference type="Gene3D" id="2.60.40.60">
    <property type="entry name" value="Cadherins"/>
    <property type="match status" value="2"/>
</dbReference>
<keyword evidence="2" id="KW-1133">Transmembrane helix</keyword>